<dbReference type="EMBL" id="QXED01000018">
    <property type="protein sequence ID" value="RIV17483.1"/>
    <property type="molecule type" value="Genomic_DNA"/>
</dbReference>
<sequence>MEQYNMKFIAPNRYPSECQITIYRQSGIVIATDIDKGMSVTNACAEIANEVVRQYGINPQRMIFIEQYRPGRPDQTTDLVRFDFADGKAFRHPDWTHIPPDDFKKMIQIAEETEET</sequence>
<keyword evidence="2" id="KW-1185">Reference proteome</keyword>
<evidence type="ECO:0000313" key="2">
    <source>
        <dbReference type="Proteomes" id="UP000283523"/>
    </source>
</evidence>
<dbReference type="AlphaFoldDB" id="A0A418LWB0"/>
<accession>A0A418LWB0</accession>
<dbReference type="Proteomes" id="UP000283523">
    <property type="component" value="Unassembled WGS sequence"/>
</dbReference>
<protein>
    <submittedName>
        <fullName evidence="1">Uncharacterized protein</fullName>
    </submittedName>
</protein>
<organism evidence="1 2">
    <name type="scientific">Fibrisoma montanum</name>
    <dbReference type="NCBI Taxonomy" id="2305895"/>
    <lineage>
        <taxon>Bacteria</taxon>
        <taxon>Pseudomonadati</taxon>
        <taxon>Bacteroidota</taxon>
        <taxon>Cytophagia</taxon>
        <taxon>Cytophagales</taxon>
        <taxon>Spirosomataceae</taxon>
        <taxon>Fibrisoma</taxon>
    </lineage>
</organism>
<evidence type="ECO:0000313" key="1">
    <source>
        <dbReference type="EMBL" id="RIV17483.1"/>
    </source>
</evidence>
<proteinExistence type="predicted"/>
<gene>
    <name evidence="1" type="ORF">DYU11_32045</name>
</gene>
<reference evidence="1 2" key="1">
    <citation type="submission" date="2018-08" db="EMBL/GenBank/DDBJ databases">
        <title>Fibrisoma montanum sp. nov., isolated from Danxia mountain soil.</title>
        <authorList>
            <person name="Huang Y."/>
        </authorList>
    </citation>
    <scope>NUCLEOTIDE SEQUENCE [LARGE SCALE GENOMIC DNA]</scope>
    <source>
        <strain evidence="1 2">HYT19</strain>
    </source>
</reference>
<dbReference type="OrthoDB" id="960748at2"/>
<name>A0A418LWB0_9BACT</name>
<comment type="caution">
    <text evidence="1">The sequence shown here is derived from an EMBL/GenBank/DDBJ whole genome shotgun (WGS) entry which is preliminary data.</text>
</comment>
<dbReference type="RefSeq" id="WP_119671839.1">
    <property type="nucleotide sequence ID" value="NZ_QXED01000018.1"/>
</dbReference>